<dbReference type="Proteomes" id="UP000534294">
    <property type="component" value="Unassembled WGS sequence"/>
</dbReference>
<gene>
    <name evidence="2" type="ORF">HNQ64_002423</name>
</gene>
<evidence type="ECO:0000313" key="3">
    <source>
        <dbReference type="Proteomes" id="UP000534294"/>
    </source>
</evidence>
<comment type="caution">
    <text evidence="2">The sequence shown here is derived from an EMBL/GenBank/DDBJ whole genome shotgun (WGS) entry which is preliminary data.</text>
</comment>
<evidence type="ECO:0000256" key="1">
    <source>
        <dbReference type="SAM" id="Phobius"/>
    </source>
</evidence>
<name>A0A7W8DQG0_9BACT</name>
<keyword evidence="1" id="KW-0472">Membrane</keyword>
<keyword evidence="1" id="KW-1133">Transmembrane helix</keyword>
<keyword evidence="3" id="KW-1185">Reference proteome</keyword>
<keyword evidence="1" id="KW-0812">Transmembrane</keyword>
<dbReference type="EMBL" id="JACHIF010000004">
    <property type="protein sequence ID" value="MBB5038165.1"/>
    <property type="molecule type" value="Genomic_DNA"/>
</dbReference>
<organism evidence="2 3">
    <name type="scientific">Prosthecobacter dejongeii</name>
    <dbReference type="NCBI Taxonomy" id="48465"/>
    <lineage>
        <taxon>Bacteria</taxon>
        <taxon>Pseudomonadati</taxon>
        <taxon>Verrucomicrobiota</taxon>
        <taxon>Verrucomicrobiia</taxon>
        <taxon>Verrucomicrobiales</taxon>
        <taxon>Verrucomicrobiaceae</taxon>
        <taxon>Prosthecobacter</taxon>
    </lineage>
</organism>
<reference evidence="2 3" key="1">
    <citation type="submission" date="2020-08" db="EMBL/GenBank/DDBJ databases">
        <title>Genomic Encyclopedia of Type Strains, Phase IV (KMG-IV): sequencing the most valuable type-strain genomes for metagenomic binning, comparative biology and taxonomic classification.</title>
        <authorList>
            <person name="Goeker M."/>
        </authorList>
    </citation>
    <scope>NUCLEOTIDE SEQUENCE [LARGE SCALE GENOMIC DNA]</scope>
    <source>
        <strain evidence="2 3">DSM 12251</strain>
    </source>
</reference>
<accession>A0A7W8DQG0</accession>
<proteinExistence type="predicted"/>
<protein>
    <submittedName>
        <fullName evidence="2">Uncharacterized protein</fullName>
    </submittedName>
</protein>
<evidence type="ECO:0000313" key="2">
    <source>
        <dbReference type="EMBL" id="MBB5038165.1"/>
    </source>
</evidence>
<dbReference type="AlphaFoldDB" id="A0A7W8DQG0"/>
<feature type="transmembrane region" description="Helical" evidence="1">
    <location>
        <begin position="12"/>
        <end position="28"/>
    </location>
</feature>
<sequence>MGASGPNGKCVAIADLVGGGGLCLGWLVRLRVSLGASVVGFGWVLDGWLADFGVGFFIAFLMVGLLDLSAGEEEQPFVAVIEEEDHFSPRAEDFGDGCVFDSYVGFFDLFPHVGKEAVGLFALVGIFDVVTKLEGVIKVEFYGLDDECCQIIQGEFAVDCELGLEIFMLEGEMLFFHPGKKEGGTLSVNGNEETETEVGCVMSGLHSRCWGEVPKFALGEAFTTIETKNSTRRELAVIWFVFLAFC</sequence>
<feature type="transmembrane region" description="Helical" evidence="1">
    <location>
        <begin position="48"/>
        <end position="66"/>
    </location>
</feature>